<evidence type="ECO:0000256" key="4">
    <source>
        <dbReference type="ARBA" id="ARBA00022989"/>
    </source>
</evidence>
<dbReference type="SUPFAM" id="SSF103481">
    <property type="entry name" value="Multidrug resistance efflux transporter EmrE"/>
    <property type="match status" value="2"/>
</dbReference>
<keyword evidence="3 6" id="KW-0812">Transmembrane</keyword>
<dbReference type="EMBL" id="JAPDPJ010000043">
    <property type="protein sequence ID" value="MCW3788043.1"/>
    <property type="molecule type" value="Genomic_DNA"/>
</dbReference>
<organism evidence="8 9">
    <name type="scientific">Plebeiibacterium sediminum</name>
    <dbReference type="NCBI Taxonomy" id="2992112"/>
    <lineage>
        <taxon>Bacteria</taxon>
        <taxon>Pseudomonadati</taxon>
        <taxon>Bacteroidota</taxon>
        <taxon>Bacteroidia</taxon>
        <taxon>Marinilabiliales</taxon>
        <taxon>Marinilabiliaceae</taxon>
        <taxon>Plebeiibacterium</taxon>
    </lineage>
</organism>
<reference evidence="8" key="1">
    <citation type="submission" date="2022-10" db="EMBL/GenBank/DDBJ databases">
        <authorList>
            <person name="Yu W.X."/>
        </authorList>
    </citation>
    <scope>NUCLEOTIDE SEQUENCE</scope>
    <source>
        <strain evidence="8">AAT</strain>
    </source>
</reference>
<evidence type="ECO:0000256" key="1">
    <source>
        <dbReference type="ARBA" id="ARBA00004651"/>
    </source>
</evidence>
<evidence type="ECO:0000313" key="8">
    <source>
        <dbReference type="EMBL" id="MCW3788043.1"/>
    </source>
</evidence>
<comment type="subcellular location">
    <subcellularLocation>
        <location evidence="1">Cell membrane</location>
        <topology evidence="1">Multi-pass membrane protein</topology>
    </subcellularLocation>
</comment>
<feature type="transmembrane region" description="Helical" evidence="6">
    <location>
        <begin position="272"/>
        <end position="292"/>
    </location>
</feature>
<name>A0AAE3SHB0_9BACT</name>
<accession>A0AAE3SHB0</accession>
<keyword evidence="9" id="KW-1185">Reference proteome</keyword>
<dbReference type="PANTHER" id="PTHR32322">
    <property type="entry name" value="INNER MEMBRANE TRANSPORTER"/>
    <property type="match status" value="1"/>
</dbReference>
<keyword evidence="2" id="KW-1003">Cell membrane</keyword>
<sequence length="297" mass="33326">MVARQFTKYLNIILAMIFWAFSFVWVKEAYQSFGPVTTIFARLIISTLLLFLVLKITKKLQPVHKSDYKLFLLLALFEPLLYFMCESFGLKLVSSTLASVIISTTPIFSSIFAFLVLKERLTIFSIIGIIISFSGVSILIFENGFQLSAPILGILLMFGSVLSTIGYSLSLKKLASKYPPVNIIAYQNLIGIFMFLPVFLLLELKTLSNIDFKLNAGLAILQLAIFASSIAFIFFAKSIKQLGVAKTNMFINLIPVFTAVFAWWILNDKIDAQKIFGIATVIIGLFISQIRIKKHEA</sequence>
<proteinExistence type="predicted"/>
<evidence type="ECO:0000313" key="9">
    <source>
        <dbReference type="Proteomes" id="UP001209229"/>
    </source>
</evidence>
<feature type="transmembrane region" description="Helical" evidence="6">
    <location>
        <begin position="181"/>
        <end position="202"/>
    </location>
</feature>
<feature type="transmembrane region" description="Helical" evidence="6">
    <location>
        <begin position="9"/>
        <end position="26"/>
    </location>
</feature>
<feature type="transmembrane region" description="Helical" evidence="6">
    <location>
        <begin position="66"/>
        <end position="84"/>
    </location>
</feature>
<protein>
    <submittedName>
        <fullName evidence="8">DMT family transporter</fullName>
    </submittedName>
</protein>
<evidence type="ECO:0000256" key="5">
    <source>
        <dbReference type="ARBA" id="ARBA00023136"/>
    </source>
</evidence>
<keyword evidence="5 6" id="KW-0472">Membrane</keyword>
<feature type="transmembrane region" description="Helical" evidence="6">
    <location>
        <begin position="147"/>
        <end position="169"/>
    </location>
</feature>
<dbReference type="PANTHER" id="PTHR32322:SF18">
    <property type="entry name" value="S-ADENOSYLMETHIONINE_S-ADENOSYLHOMOCYSTEINE TRANSPORTER"/>
    <property type="match status" value="1"/>
</dbReference>
<dbReference type="InterPro" id="IPR000620">
    <property type="entry name" value="EamA_dom"/>
</dbReference>
<feature type="domain" description="EamA" evidence="7">
    <location>
        <begin position="152"/>
        <end position="287"/>
    </location>
</feature>
<dbReference type="InterPro" id="IPR037185">
    <property type="entry name" value="EmrE-like"/>
</dbReference>
<keyword evidence="4 6" id="KW-1133">Transmembrane helix</keyword>
<dbReference type="RefSeq" id="WP_301191604.1">
    <property type="nucleotide sequence ID" value="NZ_JAPDPJ010000043.1"/>
</dbReference>
<dbReference type="Gene3D" id="1.10.3730.20">
    <property type="match status" value="1"/>
</dbReference>
<comment type="caution">
    <text evidence="8">The sequence shown here is derived from an EMBL/GenBank/DDBJ whole genome shotgun (WGS) entry which is preliminary data.</text>
</comment>
<feature type="domain" description="EamA" evidence="7">
    <location>
        <begin position="9"/>
        <end position="140"/>
    </location>
</feature>
<feature type="transmembrane region" description="Helical" evidence="6">
    <location>
        <begin position="96"/>
        <end position="116"/>
    </location>
</feature>
<dbReference type="GO" id="GO:0005886">
    <property type="term" value="C:plasma membrane"/>
    <property type="evidence" value="ECO:0007669"/>
    <property type="project" value="UniProtKB-SubCell"/>
</dbReference>
<evidence type="ECO:0000259" key="7">
    <source>
        <dbReference type="Pfam" id="PF00892"/>
    </source>
</evidence>
<feature type="transmembrane region" description="Helical" evidence="6">
    <location>
        <begin position="32"/>
        <end position="54"/>
    </location>
</feature>
<dbReference type="Proteomes" id="UP001209229">
    <property type="component" value="Unassembled WGS sequence"/>
</dbReference>
<dbReference type="AlphaFoldDB" id="A0AAE3SHB0"/>
<feature type="transmembrane region" description="Helical" evidence="6">
    <location>
        <begin position="248"/>
        <end position="266"/>
    </location>
</feature>
<evidence type="ECO:0000256" key="2">
    <source>
        <dbReference type="ARBA" id="ARBA00022475"/>
    </source>
</evidence>
<dbReference type="InterPro" id="IPR050638">
    <property type="entry name" value="AA-Vitamin_Transporters"/>
</dbReference>
<feature type="transmembrane region" description="Helical" evidence="6">
    <location>
        <begin position="214"/>
        <end position="236"/>
    </location>
</feature>
<gene>
    <name evidence="8" type="ORF">OM075_16320</name>
</gene>
<evidence type="ECO:0000256" key="6">
    <source>
        <dbReference type="SAM" id="Phobius"/>
    </source>
</evidence>
<dbReference type="Pfam" id="PF00892">
    <property type="entry name" value="EamA"/>
    <property type="match status" value="2"/>
</dbReference>
<evidence type="ECO:0000256" key="3">
    <source>
        <dbReference type="ARBA" id="ARBA00022692"/>
    </source>
</evidence>
<feature type="transmembrane region" description="Helical" evidence="6">
    <location>
        <begin position="123"/>
        <end position="141"/>
    </location>
</feature>